<name>A0A2T3AHY1_9PEZI</name>
<dbReference type="Pfam" id="PF04667">
    <property type="entry name" value="Endosulfine"/>
    <property type="match status" value="1"/>
</dbReference>
<dbReference type="GO" id="GO:0005737">
    <property type="term" value="C:cytoplasm"/>
    <property type="evidence" value="ECO:0007669"/>
    <property type="project" value="TreeGrafter"/>
</dbReference>
<keyword evidence="5" id="KW-1185">Reference proteome</keyword>
<dbReference type="PANTHER" id="PTHR10358:SF6">
    <property type="entry name" value="ENDOSULFINE, ISOFORM A"/>
    <property type="match status" value="1"/>
</dbReference>
<evidence type="ECO:0000256" key="2">
    <source>
        <dbReference type="RuleBase" id="RU363120"/>
    </source>
</evidence>
<comment type="function">
    <text evidence="2">Plays an essential role in initiation of the G0 program by preventing the degradation of specific nutrient-regulated mRNAs via the 5'-3' mRNA decay pathway.</text>
</comment>
<organism evidence="4 5">
    <name type="scientific">Coniella lustricola</name>
    <dbReference type="NCBI Taxonomy" id="2025994"/>
    <lineage>
        <taxon>Eukaryota</taxon>
        <taxon>Fungi</taxon>
        <taxon>Dikarya</taxon>
        <taxon>Ascomycota</taxon>
        <taxon>Pezizomycotina</taxon>
        <taxon>Sordariomycetes</taxon>
        <taxon>Sordariomycetidae</taxon>
        <taxon>Diaporthales</taxon>
        <taxon>Schizoparmaceae</taxon>
        <taxon>Coniella</taxon>
    </lineage>
</organism>
<proteinExistence type="inferred from homology"/>
<reference evidence="4 5" key="1">
    <citation type="journal article" date="2018" name="Mycol. Prog.">
        <title>Coniella lustricola, a new species from submerged detritus.</title>
        <authorList>
            <person name="Raudabaugh D.B."/>
            <person name="Iturriaga T."/>
            <person name="Carver A."/>
            <person name="Mondo S."/>
            <person name="Pangilinan J."/>
            <person name="Lipzen A."/>
            <person name="He G."/>
            <person name="Amirebrahimi M."/>
            <person name="Grigoriev I.V."/>
            <person name="Miller A.N."/>
        </authorList>
    </citation>
    <scope>NUCLEOTIDE SEQUENCE [LARGE SCALE GENOMIC DNA]</scope>
    <source>
        <strain evidence="4 5">B22-T-1</strain>
    </source>
</reference>
<dbReference type="STRING" id="2025994.A0A2T3AHY1"/>
<evidence type="ECO:0000256" key="1">
    <source>
        <dbReference type="ARBA" id="ARBA00010520"/>
    </source>
</evidence>
<dbReference type="InterPro" id="IPR006760">
    <property type="entry name" value="Endosulphine"/>
</dbReference>
<dbReference type="FunCoup" id="A0A2T3AHY1">
    <property type="interactions" value="45"/>
</dbReference>
<feature type="region of interest" description="Disordered" evidence="3">
    <location>
        <begin position="47"/>
        <end position="162"/>
    </location>
</feature>
<dbReference type="OrthoDB" id="5949865at2759"/>
<accession>A0A2T3AHY1</accession>
<evidence type="ECO:0000256" key="3">
    <source>
        <dbReference type="SAM" id="MobiDB-lite"/>
    </source>
</evidence>
<evidence type="ECO:0000313" key="4">
    <source>
        <dbReference type="EMBL" id="PSR99007.1"/>
    </source>
</evidence>
<dbReference type="GO" id="GO:0004864">
    <property type="term" value="F:protein phosphatase inhibitor activity"/>
    <property type="evidence" value="ECO:0007669"/>
    <property type="project" value="TreeGrafter"/>
</dbReference>
<comment type="similarity">
    <text evidence="1 2">Belongs to the endosulfine family.</text>
</comment>
<feature type="compositionally biased region" description="Low complexity" evidence="3">
    <location>
        <begin position="142"/>
        <end position="154"/>
    </location>
</feature>
<sequence>MNPHQKNKIDVSSLSPEEQRLFRLYGKLPSQKDRFMKNKLGERKYFDSGDYAMNKAGKGDGMETGHVGSEHPDPESIRHGSVVSPAAPGTPVIPALNKSGSVSAGTAGSIPVGSPAKESGLQRETSAEDAVDESAVEDAQDDAAAAAADGEGSVTQAIPIRS</sequence>
<dbReference type="Proteomes" id="UP000241462">
    <property type="component" value="Unassembled WGS sequence"/>
</dbReference>
<evidence type="ECO:0000313" key="5">
    <source>
        <dbReference type="Proteomes" id="UP000241462"/>
    </source>
</evidence>
<dbReference type="PANTHER" id="PTHR10358">
    <property type="entry name" value="ENDOSULFINE"/>
    <property type="match status" value="1"/>
</dbReference>
<feature type="compositionally biased region" description="Basic and acidic residues" evidence="3">
    <location>
        <begin position="57"/>
        <end position="78"/>
    </location>
</feature>
<dbReference type="InParanoid" id="A0A2T3AHY1"/>
<gene>
    <name evidence="4" type="ORF">BD289DRAFT_66415</name>
</gene>
<feature type="compositionally biased region" description="Acidic residues" evidence="3">
    <location>
        <begin position="127"/>
        <end position="141"/>
    </location>
</feature>
<protein>
    <recommendedName>
        <fullName evidence="2">mRNA stability protein</fullName>
    </recommendedName>
</protein>
<dbReference type="AlphaFoldDB" id="A0A2T3AHY1"/>
<dbReference type="EMBL" id="KZ678387">
    <property type="protein sequence ID" value="PSR99007.1"/>
    <property type="molecule type" value="Genomic_DNA"/>
</dbReference>